<name>A0A5N5UVG4_MYCPH</name>
<dbReference type="Proteomes" id="UP000325690">
    <property type="component" value="Unassembled WGS sequence"/>
</dbReference>
<comment type="caution">
    <text evidence="2">The sequence shown here is derived from an EMBL/GenBank/DDBJ whole genome shotgun (WGS) entry which is preliminary data.</text>
</comment>
<dbReference type="AlphaFoldDB" id="A0A5N5UVG4"/>
<dbReference type="GeneID" id="74301054"/>
<dbReference type="RefSeq" id="WP_003889313.1">
    <property type="nucleotide sequence ID" value="NZ_ANBO01000034.1"/>
</dbReference>
<accession>A0A5N5UVG4</accession>
<keyword evidence="3" id="KW-1185">Reference proteome</keyword>
<sequence length="131" mass="14341">MKHVVAVVAVATVLLAIACGSKTSSADPELIRSATEFGGIVLPASAEVVEVYKDARLDQRYQLALEVPTADLPALLEQSHFTEPLTGTKSAEVVSAQDRYLNADGTWVYRNVLVNQREPDVRFVHLEMYPT</sequence>
<gene>
    <name evidence="2" type="ORF">MPHL21000_18995</name>
</gene>
<feature type="signal peptide" evidence="1">
    <location>
        <begin position="1"/>
        <end position="26"/>
    </location>
</feature>
<dbReference type="EMBL" id="ANBP01000034">
    <property type="protein sequence ID" value="KAB7753576.1"/>
    <property type="molecule type" value="Genomic_DNA"/>
</dbReference>
<feature type="chain" id="PRO_5024292171" description="Lipoprotein" evidence="1">
    <location>
        <begin position="27"/>
        <end position="131"/>
    </location>
</feature>
<evidence type="ECO:0000313" key="2">
    <source>
        <dbReference type="EMBL" id="KAB7753576.1"/>
    </source>
</evidence>
<evidence type="ECO:0008006" key="4">
    <source>
        <dbReference type="Google" id="ProtNLM"/>
    </source>
</evidence>
<keyword evidence="1" id="KW-0732">Signal</keyword>
<reference evidence="2 3" key="1">
    <citation type="submission" date="2012-10" db="EMBL/GenBank/DDBJ databases">
        <title>The draft sequence of the Mycobacterium pheli genome.</title>
        <authorList>
            <person name="Pettersson B.M.F."/>
            <person name="Das S."/>
            <person name="Dasgupta S."/>
            <person name="Bhattacharya A."/>
            <person name="Kirsebom L.A."/>
        </authorList>
    </citation>
    <scope>NUCLEOTIDE SEQUENCE [LARGE SCALE GENOMIC DNA]</scope>
    <source>
        <strain evidence="2 3">CCUG 21000</strain>
    </source>
</reference>
<organism evidence="2 3">
    <name type="scientific">Mycolicibacterium phlei DSM 43239 = CCUG 21000</name>
    <dbReference type="NCBI Taxonomy" id="1226750"/>
    <lineage>
        <taxon>Bacteria</taxon>
        <taxon>Bacillati</taxon>
        <taxon>Actinomycetota</taxon>
        <taxon>Actinomycetes</taxon>
        <taxon>Mycobacteriales</taxon>
        <taxon>Mycobacteriaceae</taxon>
        <taxon>Mycolicibacterium</taxon>
    </lineage>
</organism>
<protein>
    <recommendedName>
        <fullName evidence="4">Lipoprotein</fullName>
    </recommendedName>
</protein>
<evidence type="ECO:0000256" key="1">
    <source>
        <dbReference type="SAM" id="SignalP"/>
    </source>
</evidence>
<evidence type="ECO:0000313" key="3">
    <source>
        <dbReference type="Proteomes" id="UP000325690"/>
    </source>
</evidence>
<dbReference type="PROSITE" id="PS51257">
    <property type="entry name" value="PROKAR_LIPOPROTEIN"/>
    <property type="match status" value="1"/>
</dbReference>
<proteinExistence type="predicted"/>